<accession>S8DNY0</accession>
<dbReference type="STRING" id="743788.S8DNY0"/>
<evidence type="ECO:0000313" key="2">
    <source>
        <dbReference type="EMBL" id="EPS93038.1"/>
    </source>
</evidence>
<gene>
    <name evidence="2" type="ORF">FOMPIDRAFT_1136925</name>
</gene>
<dbReference type="AlphaFoldDB" id="S8DNY0"/>
<dbReference type="eggNOG" id="ENOG502T1H2">
    <property type="taxonomic scope" value="Eukaryota"/>
</dbReference>
<dbReference type="InParanoid" id="S8DNY0"/>
<dbReference type="Proteomes" id="UP000015241">
    <property type="component" value="Unassembled WGS sequence"/>
</dbReference>
<dbReference type="HOGENOM" id="CLU_021108_0_0_1"/>
<feature type="compositionally biased region" description="Acidic residues" evidence="1">
    <location>
        <begin position="280"/>
        <end position="294"/>
    </location>
</feature>
<proteinExistence type="predicted"/>
<evidence type="ECO:0000256" key="1">
    <source>
        <dbReference type="SAM" id="MobiDB-lite"/>
    </source>
</evidence>
<name>S8DNY0_FOMSC</name>
<reference evidence="2 3" key="1">
    <citation type="journal article" date="2012" name="Science">
        <title>The Paleozoic origin of enzymatic lignin decomposition reconstructed from 31 fungal genomes.</title>
        <authorList>
            <person name="Floudas D."/>
            <person name="Binder M."/>
            <person name="Riley R."/>
            <person name="Barry K."/>
            <person name="Blanchette R.A."/>
            <person name="Henrissat B."/>
            <person name="Martinez A.T."/>
            <person name="Otillar R."/>
            <person name="Spatafora J.W."/>
            <person name="Yadav J.S."/>
            <person name="Aerts A."/>
            <person name="Benoit I."/>
            <person name="Boyd A."/>
            <person name="Carlson A."/>
            <person name="Copeland A."/>
            <person name="Coutinho P.M."/>
            <person name="de Vries R.P."/>
            <person name="Ferreira P."/>
            <person name="Findley K."/>
            <person name="Foster B."/>
            <person name="Gaskell J."/>
            <person name="Glotzer D."/>
            <person name="Gorecki P."/>
            <person name="Heitman J."/>
            <person name="Hesse C."/>
            <person name="Hori C."/>
            <person name="Igarashi K."/>
            <person name="Jurgens J.A."/>
            <person name="Kallen N."/>
            <person name="Kersten P."/>
            <person name="Kohler A."/>
            <person name="Kuees U."/>
            <person name="Kumar T.K.A."/>
            <person name="Kuo A."/>
            <person name="LaButti K."/>
            <person name="Larrondo L.F."/>
            <person name="Lindquist E."/>
            <person name="Ling A."/>
            <person name="Lombard V."/>
            <person name="Lucas S."/>
            <person name="Lundell T."/>
            <person name="Martin R."/>
            <person name="McLaughlin D.J."/>
            <person name="Morgenstern I."/>
            <person name="Morin E."/>
            <person name="Murat C."/>
            <person name="Nagy L.G."/>
            <person name="Nolan M."/>
            <person name="Ohm R.A."/>
            <person name="Patyshakuliyeva A."/>
            <person name="Rokas A."/>
            <person name="Ruiz-Duenas F.J."/>
            <person name="Sabat G."/>
            <person name="Salamov A."/>
            <person name="Samejima M."/>
            <person name="Schmutz J."/>
            <person name="Slot J.C."/>
            <person name="St John F."/>
            <person name="Stenlid J."/>
            <person name="Sun H."/>
            <person name="Sun S."/>
            <person name="Syed K."/>
            <person name="Tsang A."/>
            <person name="Wiebenga A."/>
            <person name="Young D."/>
            <person name="Pisabarro A."/>
            <person name="Eastwood D.C."/>
            <person name="Martin F."/>
            <person name="Cullen D."/>
            <person name="Grigoriev I.V."/>
            <person name="Hibbett D.S."/>
        </authorList>
    </citation>
    <scope>NUCLEOTIDE SEQUENCE</scope>
    <source>
        <strain evidence="3">FP-58527</strain>
    </source>
</reference>
<keyword evidence="3" id="KW-1185">Reference proteome</keyword>
<evidence type="ECO:0000313" key="3">
    <source>
        <dbReference type="Proteomes" id="UP000015241"/>
    </source>
</evidence>
<feature type="region of interest" description="Disordered" evidence="1">
    <location>
        <begin position="279"/>
        <end position="309"/>
    </location>
</feature>
<sequence>MSSSPEYVYAKELFRCGWGHPLWQPEAAENDVEVEIGDVGYLDKGSFYRMFNACRDESDDLNYKPQDDPDADELPRVPDGFRRFVTGLQPRKLRSAINAGPYHSKSVKRVGANANGTTYVAQVQLDFECTDEQGACLIVGSSARREELHQRRRIENYMKNNIDSWLRYATDGLGLDMQLEDILFVKGWAKTTHWAVAAFTDQGRSANLHVSGSFGPLAKAGIGFEVRSDHYSAYHHAGPAGRESSVSQAARDPNQCIFLHYLKMKRRFLLPARIIAAGEQQDESSADDPDDGYDFMEVPSSKKVSGSTT</sequence>
<dbReference type="OrthoDB" id="3222453at2759"/>
<organism evidence="2 3">
    <name type="scientific">Fomitopsis schrenkii</name>
    <name type="common">Brown rot fungus</name>
    <dbReference type="NCBI Taxonomy" id="2126942"/>
    <lineage>
        <taxon>Eukaryota</taxon>
        <taxon>Fungi</taxon>
        <taxon>Dikarya</taxon>
        <taxon>Basidiomycota</taxon>
        <taxon>Agaricomycotina</taxon>
        <taxon>Agaricomycetes</taxon>
        <taxon>Polyporales</taxon>
        <taxon>Fomitopsis</taxon>
    </lineage>
</organism>
<protein>
    <submittedName>
        <fullName evidence="2">Uncharacterized protein</fullName>
    </submittedName>
</protein>
<dbReference type="EMBL" id="KE504305">
    <property type="protein sequence ID" value="EPS93038.1"/>
    <property type="molecule type" value="Genomic_DNA"/>
</dbReference>